<dbReference type="Proteomes" id="UP000190890">
    <property type="component" value="Unassembled WGS sequence"/>
</dbReference>
<dbReference type="PANTHER" id="PTHR42827">
    <property type="entry name" value="IRON-SULFUR CLUSTER-BINDING PROTEIN-RELATED"/>
    <property type="match status" value="1"/>
</dbReference>
<feature type="domain" description="4Fe-4S ferredoxin-type" evidence="4">
    <location>
        <begin position="14"/>
        <end position="44"/>
    </location>
</feature>
<name>A0A1S8TCM8_9CLOT</name>
<dbReference type="SUPFAM" id="SSF54862">
    <property type="entry name" value="4Fe-4S ferredoxins"/>
    <property type="match status" value="1"/>
</dbReference>
<keyword evidence="1" id="KW-0479">Metal-binding</keyword>
<keyword evidence="6" id="KW-1185">Reference proteome</keyword>
<proteinExistence type="predicted"/>
<evidence type="ECO:0000259" key="4">
    <source>
        <dbReference type="PROSITE" id="PS51379"/>
    </source>
</evidence>
<dbReference type="InterPro" id="IPR017900">
    <property type="entry name" value="4Fe4S_Fe_S_CS"/>
</dbReference>
<organism evidence="5 6">
    <name type="scientific">Clostridium puniceum</name>
    <dbReference type="NCBI Taxonomy" id="29367"/>
    <lineage>
        <taxon>Bacteria</taxon>
        <taxon>Bacillati</taxon>
        <taxon>Bacillota</taxon>
        <taxon>Clostridia</taxon>
        <taxon>Eubacteriales</taxon>
        <taxon>Clostridiaceae</taxon>
        <taxon>Clostridium</taxon>
    </lineage>
</organism>
<dbReference type="EMBL" id="LZZM01000186">
    <property type="protein sequence ID" value="OOM75369.1"/>
    <property type="molecule type" value="Genomic_DNA"/>
</dbReference>
<dbReference type="GO" id="GO:0051536">
    <property type="term" value="F:iron-sulfur cluster binding"/>
    <property type="evidence" value="ECO:0007669"/>
    <property type="project" value="UniProtKB-KW"/>
</dbReference>
<accession>A0A1S8TCM8</accession>
<sequence length="97" mass="11124">MKILIMGIEIEKNIFYRINKSKCGTCNKCENTCPAKAIKGILWSANVQREKLIDPFKFIQKARKLLKERIGIEMTICGKCIDVCPVTQGYIRKSEVE</sequence>
<dbReference type="RefSeq" id="WP_077848354.1">
    <property type="nucleotide sequence ID" value="NZ_LZZM01000186.1"/>
</dbReference>
<protein>
    <submittedName>
        <fullName evidence="5">Epoxyqueuosine reductase</fullName>
    </submittedName>
</protein>
<keyword evidence="3" id="KW-0411">Iron-sulfur</keyword>
<dbReference type="Pfam" id="PF13484">
    <property type="entry name" value="Fer4_16"/>
    <property type="match status" value="1"/>
</dbReference>
<dbReference type="OrthoDB" id="9815745at2"/>
<evidence type="ECO:0000256" key="2">
    <source>
        <dbReference type="ARBA" id="ARBA00023004"/>
    </source>
</evidence>
<dbReference type="PROSITE" id="PS00198">
    <property type="entry name" value="4FE4S_FER_1"/>
    <property type="match status" value="1"/>
</dbReference>
<evidence type="ECO:0000313" key="5">
    <source>
        <dbReference type="EMBL" id="OOM75369.1"/>
    </source>
</evidence>
<keyword evidence="2" id="KW-0408">Iron</keyword>
<gene>
    <name evidence="5" type="primary">queG_2</name>
    <name evidence="5" type="ORF">CLPUN_33150</name>
</gene>
<dbReference type="PROSITE" id="PS51379">
    <property type="entry name" value="4FE4S_FER_2"/>
    <property type="match status" value="1"/>
</dbReference>
<dbReference type="GO" id="GO:0046872">
    <property type="term" value="F:metal ion binding"/>
    <property type="evidence" value="ECO:0007669"/>
    <property type="project" value="UniProtKB-KW"/>
</dbReference>
<evidence type="ECO:0000313" key="6">
    <source>
        <dbReference type="Proteomes" id="UP000190890"/>
    </source>
</evidence>
<reference evidence="5 6" key="1">
    <citation type="submission" date="2016-05" db="EMBL/GenBank/DDBJ databases">
        <title>Microbial solvent formation.</title>
        <authorList>
            <person name="Poehlein A."/>
            <person name="Montoya Solano J.D."/>
            <person name="Flitsch S."/>
            <person name="Krabben P."/>
            <person name="Duerre P."/>
            <person name="Daniel R."/>
        </authorList>
    </citation>
    <scope>NUCLEOTIDE SEQUENCE [LARGE SCALE GENOMIC DNA]</scope>
    <source>
        <strain evidence="5 6">DSM 2619</strain>
    </source>
</reference>
<evidence type="ECO:0000256" key="1">
    <source>
        <dbReference type="ARBA" id="ARBA00022723"/>
    </source>
</evidence>
<dbReference type="STRING" id="29367.CLPUN_33150"/>
<dbReference type="InterPro" id="IPR017896">
    <property type="entry name" value="4Fe4S_Fe-S-bd"/>
</dbReference>
<evidence type="ECO:0000256" key="3">
    <source>
        <dbReference type="ARBA" id="ARBA00023014"/>
    </source>
</evidence>
<dbReference type="AlphaFoldDB" id="A0A1S8TCM8"/>
<dbReference type="PANTHER" id="PTHR42827:SF1">
    <property type="entry name" value="IRON-SULFUR CLUSTER-BINDING PROTEIN"/>
    <property type="match status" value="1"/>
</dbReference>
<comment type="caution">
    <text evidence="5">The sequence shown here is derived from an EMBL/GenBank/DDBJ whole genome shotgun (WGS) entry which is preliminary data.</text>
</comment>
<dbReference type="Gene3D" id="3.30.70.20">
    <property type="match status" value="1"/>
</dbReference>